<organism evidence="4 5">
    <name type="scientific">Dipteronia dyeriana</name>
    <dbReference type="NCBI Taxonomy" id="168575"/>
    <lineage>
        <taxon>Eukaryota</taxon>
        <taxon>Viridiplantae</taxon>
        <taxon>Streptophyta</taxon>
        <taxon>Embryophyta</taxon>
        <taxon>Tracheophyta</taxon>
        <taxon>Spermatophyta</taxon>
        <taxon>Magnoliopsida</taxon>
        <taxon>eudicotyledons</taxon>
        <taxon>Gunneridae</taxon>
        <taxon>Pentapetalae</taxon>
        <taxon>rosids</taxon>
        <taxon>malvids</taxon>
        <taxon>Sapindales</taxon>
        <taxon>Sapindaceae</taxon>
        <taxon>Hippocastanoideae</taxon>
        <taxon>Acereae</taxon>
        <taxon>Dipteronia</taxon>
    </lineage>
</organism>
<reference evidence="4" key="1">
    <citation type="journal article" date="2023" name="Plant J.">
        <title>Genome sequences and population genomics provide insights into the demographic history, inbreeding, and mutation load of two 'living fossil' tree species of Dipteronia.</title>
        <authorList>
            <person name="Feng Y."/>
            <person name="Comes H.P."/>
            <person name="Chen J."/>
            <person name="Zhu S."/>
            <person name="Lu R."/>
            <person name="Zhang X."/>
            <person name="Li P."/>
            <person name="Qiu J."/>
            <person name="Olsen K.M."/>
            <person name="Qiu Y."/>
        </authorList>
    </citation>
    <scope>NUCLEOTIDE SEQUENCE</scope>
    <source>
        <strain evidence="4">KIB01</strain>
    </source>
</reference>
<dbReference type="SUPFAM" id="SSF81901">
    <property type="entry name" value="HCP-like"/>
    <property type="match status" value="1"/>
</dbReference>
<proteinExistence type="inferred from homology"/>
<dbReference type="PROSITE" id="PS51375">
    <property type="entry name" value="PPR"/>
    <property type="match status" value="2"/>
</dbReference>
<comment type="similarity">
    <text evidence="1">Belongs to the PPR family. P subfamily.</text>
</comment>
<feature type="repeat" description="PPR" evidence="3">
    <location>
        <begin position="52"/>
        <end position="86"/>
    </location>
</feature>
<evidence type="ECO:0000313" key="5">
    <source>
        <dbReference type="Proteomes" id="UP001280121"/>
    </source>
</evidence>
<dbReference type="PANTHER" id="PTHR47447">
    <property type="entry name" value="OS03G0856100 PROTEIN"/>
    <property type="match status" value="1"/>
</dbReference>
<accession>A0AAD9TM84</accession>
<dbReference type="EMBL" id="JANJYI010000008">
    <property type="protein sequence ID" value="KAK2638664.1"/>
    <property type="molecule type" value="Genomic_DNA"/>
</dbReference>
<name>A0AAD9TM84_9ROSI</name>
<dbReference type="Gene3D" id="1.25.40.10">
    <property type="entry name" value="Tetratricopeptide repeat domain"/>
    <property type="match status" value="1"/>
</dbReference>
<keyword evidence="5" id="KW-1185">Reference proteome</keyword>
<dbReference type="NCBIfam" id="TIGR00756">
    <property type="entry name" value="PPR"/>
    <property type="match status" value="3"/>
</dbReference>
<dbReference type="AlphaFoldDB" id="A0AAD9TM84"/>
<dbReference type="InterPro" id="IPR011990">
    <property type="entry name" value="TPR-like_helical_dom_sf"/>
</dbReference>
<dbReference type="PANTHER" id="PTHR47447:SF17">
    <property type="entry name" value="OS12G0638900 PROTEIN"/>
    <property type="match status" value="1"/>
</dbReference>
<evidence type="ECO:0000256" key="1">
    <source>
        <dbReference type="ARBA" id="ARBA00007626"/>
    </source>
</evidence>
<evidence type="ECO:0000256" key="3">
    <source>
        <dbReference type="PROSITE-ProRule" id="PRU00708"/>
    </source>
</evidence>
<evidence type="ECO:0000313" key="4">
    <source>
        <dbReference type="EMBL" id="KAK2638664.1"/>
    </source>
</evidence>
<evidence type="ECO:0000256" key="2">
    <source>
        <dbReference type="ARBA" id="ARBA00022737"/>
    </source>
</evidence>
<sequence>MLFSVYTDNGMFDKVIGVFDYREKSGFKIHQREFRGSKKLFEEMEKRGVRPNCVTYSALIDGYSKKGNLDEAKLLFEEMEKKGLRPNIITYSALIDGYSKKGNIKEAKRLYEEMVKRGL</sequence>
<feature type="repeat" description="PPR" evidence="3">
    <location>
        <begin position="87"/>
        <end position="119"/>
    </location>
</feature>
<dbReference type="InterPro" id="IPR002885">
    <property type="entry name" value="PPR_rpt"/>
</dbReference>
<comment type="caution">
    <text evidence="4">The sequence shown here is derived from an EMBL/GenBank/DDBJ whole genome shotgun (WGS) entry which is preliminary data.</text>
</comment>
<gene>
    <name evidence="4" type="ORF">Ddye_026459</name>
</gene>
<keyword evidence="2" id="KW-0677">Repeat</keyword>
<dbReference type="Proteomes" id="UP001280121">
    <property type="component" value="Unassembled WGS sequence"/>
</dbReference>
<protein>
    <recommendedName>
        <fullName evidence="6">Pentatricopeptide repeat-containing protein</fullName>
    </recommendedName>
</protein>
<evidence type="ECO:0008006" key="6">
    <source>
        <dbReference type="Google" id="ProtNLM"/>
    </source>
</evidence>
<dbReference type="Pfam" id="PF13812">
    <property type="entry name" value="PPR_3"/>
    <property type="match status" value="1"/>
</dbReference>